<reference evidence="1" key="1">
    <citation type="submission" date="2019-10" db="EMBL/GenBank/DDBJ databases">
        <authorList>
            <person name="Nor Muhammad N."/>
        </authorList>
    </citation>
    <scope>NUCLEOTIDE SEQUENCE</scope>
</reference>
<proteinExistence type="predicted"/>
<accession>A0A5K1K6I8</accession>
<protein>
    <submittedName>
        <fullName evidence="1">Neutral alpha-glucosidase AB</fullName>
    </submittedName>
</protein>
<sequence length="491" mass="57137">MVTKQPELWEDGQYLLERDPVHRTRYSEAAMKAQESKMLRLIANRAPQKDIGVSELAINGETPPLWRFGFPFKDEYALEYARRHSLKIEIVEADREAFDGREVLDFSETDDTWMEDEEIASFLICASRSLMMEDLRRRCGLLLEVGRPFTFEWDGLVSLWSNYDIREQFRLCGRSKYDKVIKILEEAMNEGKQYPDSFCEWWFDWNNDVASRAPLAFLLRLLIFNYRVFSGSNEAQESRGEPPATSHQLRPSVAKQHLPSTIELPFNLPLSPASAMSVKNPALWENGQYLMEGDPVTKNGFSEAALKAQASKMLRLMRNRAPRRDLRRSELALNGRKPPLWRFGFPFKRQYALEYARRHALTIKIAEADKDAFDGRDVLDFSETDDTWLEDKELAVFLKSTSEMLMVEDLSRKCGFKLRIGSPFTYDWDGLVALWSNYDIVEKVKECGRHNYDKVETILTEAMNEGKQHPDSFGEWWFDWNNEVGVFMSVN</sequence>
<dbReference type="EMBL" id="LR729363">
    <property type="protein sequence ID" value="VWP01428.1"/>
    <property type="molecule type" value="Genomic_DNA"/>
</dbReference>
<name>A0A5K1K6I8_9APHY</name>
<evidence type="ECO:0000313" key="1">
    <source>
        <dbReference type="EMBL" id="VWP01428.1"/>
    </source>
</evidence>
<organism evidence="1">
    <name type="scientific">Ganoderma boninense</name>
    <dbReference type="NCBI Taxonomy" id="34458"/>
    <lineage>
        <taxon>Eukaryota</taxon>
        <taxon>Fungi</taxon>
        <taxon>Dikarya</taxon>
        <taxon>Basidiomycota</taxon>
        <taxon>Agaricomycotina</taxon>
        <taxon>Agaricomycetes</taxon>
        <taxon>Polyporales</taxon>
        <taxon>Polyporaceae</taxon>
        <taxon>Ganoderma</taxon>
    </lineage>
</organism>
<dbReference type="AlphaFoldDB" id="A0A5K1K6I8"/>
<gene>
    <name evidence="1" type="primary">G4ML12</name>
</gene>